<evidence type="ECO:0000313" key="2">
    <source>
        <dbReference type="Proteomes" id="UP001189122"/>
    </source>
</evidence>
<comment type="caution">
    <text evidence="1">The sequence shown here is derived from an EMBL/GenBank/DDBJ whole genome shotgun (WGS) entry which is preliminary data.</text>
</comment>
<sequence>MGHRIVFGSCHLTEWKIATLRLSDGCHPTERSWIEVATHLSADRPLSNDVPFSRVCDHSLLHNRLATGDMQGE</sequence>
<organism evidence="1 2">
    <name type="scientific">Spirodela intermedia</name>
    <name type="common">Intermediate duckweed</name>
    <dbReference type="NCBI Taxonomy" id="51605"/>
    <lineage>
        <taxon>Eukaryota</taxon>
        <taxon>Viridiplantae</taxon>
        <taxon>Streptophyta</taxon>
        <taxon>Embryophyta</taxon>
        <taxon>Tracheophyta</taxon>
        <taxon>Spermatophyta</taxon>
        <taxon>Magnoliopsida</taxon>
        <taxon>Liliopsida</taxon>
        <taxon>Araceae</taxon>
        <taxon>Lemnoideae</taxon>
        <taxon>Spirodela</taxon>
    </lineage>
</organism>
<dbReference type="Proteomes" id="UP001189122">
    <property type="component" value="Unassembled WGS sequence"/>
</dbReference>
<keyword evidence="2" id="KW-1185">Reference proteome</keyword>
<accession>A0ABN7E880</accession>
<protein>
    <submittedName>
        <fullName evidence="1">Uncharacterized protein</fullName>
    </submittedName>
</protein>
<proteinExistence type="predicted"/>
<evidence type="ECO:0000313" key="1">
    <source>
        <dbReference type="EMBL" id="CAA6674061.1"/>
    </source>
</evidence>
<dbReference type="EMBL" id="CACRZD030000073">
    <property type="protein sequence ID" value="CAA6674061.1"/>
    <property type="molecule type" value="Genomic_DNA"/>
</dbReference>
<gene>
    <name evidence="1" type="ORF">SI7747_UN020419</name>
</gene>
<reference evidence="2" key="1">
    <citation type="journal article" date="2020" name="Sci. Rep.">
        <title>Chromosome-scale genome assembly for the duckweed Spirodela intermedia, integrating cytogenetic maps, PacBio and Oxford Nanopore libraries.</title>
        <authorList>
            <person name="Hoang P.T.N."/>
            <person name="Fiebig A."/>
            <person name="Novak P."/>
            <person name="Macas J."/>
            <person name="Cao H.X."/>
            <person name="Stepanenko A."/>
            <person name="Chen G."/>
            <person name="Borisjuk N."/>
            <person name="Scholz U."/>
            <person name="Schubert I."/>
        </authorList>
    </citation>
    <scope>NUCLEOTIDE SEQUENCE [LARGE SCALE GENOMIC DNA]</scope>
</reference>
<name>A0ABN7E880_SPIIN</name>